<feature type="transmembrane region" description="Helical" evidence="9">
    <location>
        <begin position="404"/>
        <end position="428"/>
    </location>
</feature>
<sequence length="482" mass="53099">MAEIPVESASAPVINVMEEDKKMEAVKNDNSPMVSVNDDLPSPQMEKKDPEDPIPVDYVKVQNDGSSLGSSVVNMMNTIVGAGVLSIPSTVKKSGIVGAFLLLALSLYLSLEGAKMLSTVSIYTRAESYGMVAKKLNQPLMGALGDWAMIVFVLGISVAYFIILFSQVMDLIENWFGVAREVLDKYYPIMGSSIALFIAFPLLCIPSIDALKFISWPSIICISLFVIIAVIKGIVQVSRGGLEYNLFPSSFPDLTSAVSVFFSSLCCHASIPKMTSELRIPESSRFNSKVKKMIRIDYIAFSACGILYFIVGACGYLAYGNGIESNLLTNFSNDKAWYLNIMKLVYAIVVLFSFPMVSFSPILAFDKICFKNQPRPTYRRVAEAFGWAFISCFIAIIIPQLDTVFGIIGSLCGFLVNFAIPAYFFIGMAKKERAKTQAARTPIFSVSQARIYGAWFLFYFGVVLAVLFTTIQLVDTIKKYNA</sequence>
<evidence type="ECO:0000256" key="6">
    <source>
        <dbReference type="ARBA" id="ARBA00022989"/>
    </source>
</evidence>
<evidence type="ECO:0000313" key="11">
    <source>
        <dbReference type="EMBL" id="OAO14223.1"/>
    </source>
</evidence>
<comment type="subcellular location">
    <subcellularLocation>
        <location evidence="1">Membrane</location>
        <topology evidence="1">Multi-pass membrane protein</topology>
    </subcellularLocation>
</comment>
<feature type="transmembrane region" description="Helical" evidence="9">
    <location>
        <begin position="94"/>
        <end position="111"/>
    </location>
</feature>
<evidence type="ECO:0000256" key="1">
    <source>
        <dbReference type="ARBA" id="ARBA00004141"/>
    </source>
</evidence>
<feature type="region of interest" description="Disordered" evidence="8">
    <location>
        <begin position="24"/>
        <end position="54"/>
    </location>
</feature>
<evidence type="ECO:0000256" key="8">
    <source>
        <dbReference type="SAM" id="MobiDB-lite"/>
    </source>
</evidence>
<dbReference type="STRING" id="478820.A0A196SB25"/>
<keyword evidence="12" id="KW-1185">Reference proteome</keyword>
<evidence type="ECO:0000256" key="4">
    <source>
        <dbReference type="ARBA" id="ARBA00022692"/>
    </source>
</evidence>
<name>A0A196SB25_BLAHN</name>
<feature type="transmembrane region" description="Helical" evidence="9">
    <location>
        <begin position="449"/>
        <end position="474"/>
    </location>
</feature>
<feature type="domain" description="Amino acid transporter transmembrane" evidence="10">
    <location>
        <begin position="65"/>
        <end position="455"/>
    </location>
</feature>
<evidence type="ECO:0000256" key="2">
    <source>
        <dbReference type="ARBA" id="ARBA00008066"/>
    </source>
</evidence>
<dbReference type="OrthoDB" id="28208at2759"/>
<dbReference type="PANTHER" id="PTHR22950">
    <property type="entry name" value="AMINO ACID TRANSPORTER"/>
    <property type="match status" value="1"/>
</dbReference>
<evidence type="ECO:0000256" key="9">
    <source>
        <dbReference type="SAM" id="Phobius"/>
    </source>
</evidence>
<reference evidence="11 12" key="1">
    <citation type="submission" date="2016-05" db="EMBL/GenBank/DDBJ databases">
        <title>Nuclear genome of Blastocystis sp. subtype 1 NandII.</title>
        <authorList>
            <person name="Gentekaki E."/>
            <person name="Curtis B."/>
            <person name="Stairs C."/>
            <person name="Eme L."/>
            <person name="Herman E."/>
            <person name="Klimes V."/>
            <person name="Arias M.C."/>
            <person name="Elias M."/>
            <person name="Hilliou F."/>
            <person name="Klute M."/>
            <person name="Malik S.-B."/>
            <person name="Pightling A."/>
            <person name="Rachubinski R."/>
            <person name="Salas D."/>
            <person name="Schlacht A."/>
            <person name="Suga H."/>
            <person name="Archibald J."/>
            <person name="Ball S.G."/>
            <person name="Clark G."/>
            <person name="Dacks J."/>
            <person name="Van Der Giezen M."/>
            <person name="Tsaousis A."/>
            <person name="Roger A."/>
        </authorList>
    </citation>
    <scope>NUCLEOTIDE SEQUENCE [LARGE SCALE GENOMIC DNA]</scope>
    <source>
        <strain evidence="12">ATCC 50177 / NandII</strain>
    </source>
</reference>
<gene>
    <name evidence="11" type="ORF">AV274_4080</name>
</gene>
<dbReference type="AlphaFoldDB" id="A0A196SB25"/>
<feature type="transmembrane region" description="Helical" evidence="9">
    <location>
        <begin position="344"/>
        <end position="365"/>
    </location>
</feature>
<keyword evidence="3" id="KW-0813">Transport</keyword>
<dbReference type="InterPro" id="IPR013057">
    <property type="entry name" value="AA_transpt_TM"/>
</dbReference>
<dbReference type="Proteomes" id="UP000078348">
    <property type="component" value="Unassembled WGS sequence"/>
</dbReference>
<dbReference type="Pfam" id="PF01490">
    <property type="entry name" value="Aa_trans"/>
    <property type="match status" value="1"/>
</dbReference>
<evidence type="ECO:0000259" key="10">
    <source>
        <dbReference type="Pfam" id="PF01490"/>
    </source>
</evidence>
<organism evidence="11 12">
    <name type="scientific">Blastocystis sp. subtype 1 (strain ATCC 50177 / NandII)</name>
    <dbReference type="NCBI Taxonomy" id="478820"/>
    <lineage>
        <taxon>Eukaryota</taxon>
        <taxon>Sar</taxon>
        <taxon>Stramenopiles</taxon>
        <taxon>Bigyra</taxon>
        <taxon>Opalozoa</taxon>
        <taxon>Opalinata</taxon>
        <taxon>Blastocystidae</taxon>
        <taxon>Blastocystis</taxon>
    </lineage>
</organism>
<keyword evidence="4 9" id="KW-0812">Transmembrane</keyword>
<evidence type="ECO:0000256" key="3">
    <source>
        <dbReference type="ARBA" id="ARBA00022448"/>
    </source>
</evidence>
<feature type="transmembrane region" description="Helical" evidence="9">
    <location>
        <begin position="296"/>
        <end position="319"/>
    </location>
</feature>
<keyword evidence="6 9" id="KW-1133">Transmembrane helix</keyword>
<feature type="transmembrane region" description="Helical" evidence="9">
    <location>
        <begin position="144"/>
        <end position="166"/>
    </location>
</feature>
<dbReference type="GO" id="GO:0016020">
    <property type="term" value="C:membrane"/>
    <property type="evidence" value="ECO:0007669"/>
    <property type="project" value="UniProtKB-SubCell"/>
</dbReference>
<dbReference type="GO" id="GO:0015179">
    <property type="term" value="F:L-amino acid transmembrane transporter activity"/>
    <property type="evidence" value="ECO:0007669"/>
    <property type="project" value="TreeGrafter"/>
</dbReference>
<comment type="caution">
    <text evidence="11">The sequence shown here is derived from an EMBL/GenBank/DDBJ whole genome shotgun (WGS) entry which is preliminary data.</text>
</comment>
<evidence type="ECO:0000313" key="12">
    <source>
        <dbReference type="Proteomes" id="UP000078348"/>
    </source>
</evidence>
<feature type="transmembrane region" description="Helical" evidence="9">
    <location>
        <begin position="186"/>
        <end position="206"/>
    </location>
</feature>
<keyword evidence="7 9" id="KW-0472">Membrane</keyword>
<accession>A0A196SB25</accession>
<evidence type="ECO:0000256" key="7">
    <source>
        <dbReference type="ARBA" id="ARBA00023136"/>
    </source>
</evidence>
<dbReference type="PANTHER" id="PTHR22950:SF458">
    <property type="entry name" value="SODIUM-COUPLED NEUTRAL AMINO ACID TRANSPORTER 11-RELATED"/>
    <property type="match status" value="1"/>
</dbReference>
<evidence type="ECO:0000256" key="5">
    <source>
        <dbReference type="ARBA" id="ARBA00022970"/>
    </source>
</evidence>
<feature type="transmembrane region" description="Helical" evidence="9">
    <location>
        <begin position="377"/>
        <end position="398"/>
    </location>
</feature>
<proteinExistence type="inferred from homology"/>
<feature type="transmembrane region" description="Helical" evidence="9">
    <location>
        <begin position="213"/>
        <end position="234"/>
    </location>
</feature>
<comment type="similarity">
    <text evidence="2">Belongs to the amino acid/polyamine transporter 2 family.</text>
</comment>
<keyword evidence="5" id="KW-0029">Amino-acid transport</keyword>
<dbReference type="EMBL" id="LXWW01000278">
    <property type="protein sequence ID" value="OAO14223.1"/>
    <property type="molecule type" value="Genomic_DNA"/>
</dbReference>
<protein>
    <submittedName>
        <fullName evidence="11">Transmembrane amino acid transporter protein</fullName>
    </submittedName>
</protein>